<accession>A0A8X7YKZ9</accession>
<dbReference type="Pfam" id="PF10497">
    <property type="entry name" value="zf-4CXXC_R1"/>
    <property type="match status" value="1"/>
</dbReference>
<evidence type="ECO:0000256" key="1">
    <source>
        <dbReference type="ARBA" id="ARBA00004123"/>
    </source>
</evidence>
<evidence type="ECO:0000259" key="10">
    <source>
        <dbReference type="PROSITE" id="PS50089"/>
    </source>
</evidence>
<dbReference type="AlphaFoldDB" id="A0A8X7YKZ9"/>
<dbReference type="Pfam" id="PF02373">
    <property type="entry name" value="JmjC"/>
    <property type="match status" value="1"/>
</dbReference>
<evidence type="ECO:0008006" key="15">
    <source>
        <dbReference type="Google" id="ProtNLM"/>
    </source>
</evidence>
<evidence type="ECO:0000256" key="2">
    <source>
        <dbReference type="ARBA" id="ARBA00006801"/>
    </source>
</evidence>
<feature type="compositionally biased region" description="Acidic residues" evidence="9">
    <location>
        <begin position="215"/>
        <end position="233"/>
    </location>
</feature>
<dbReference type="InterPro" id="IPR014977">
    <property type="entry name" value="WRC_dom"/>
</dbReference>
<keyword evidence="4" id="KW-0805">Transcription regulation</keyword>
<comment type="similarity">
    <text evidence="2">Belongs to the JARID1 histone demethylase family.</text>
</comment>
<evidence type="ECO:0000256" key="8">
    <source>
        <dbReference type="PROSITE-ProRule" id="PRU01002"/>
    </source>
</evidence>
<dbReference type="PANTHER" id="PTHR12549">
    <property type="entry name" value="JMJC DOMAIN-CONTAINING HISTONE DEMETHYLATION PROTEIN"/>
    <property type="match status" value="1"/>
</dbReference>
<comment type="subcellular location">
    <subcellularLocation>
        <location evidence="1">Nucleus</location>
    </subcellularLocation>
</comment>
<feature type="domain" description="WRC" evidence="12">
    <location>
        <begin position="91"/>
        <end position="137"/>
    </location>
</feature>
<dbReference type="GO" id="GO:0000785">
    <property type="term" value="C:chromatin"/>
    <property type="evidence" value="ECO:0007669"/>
    <property type="project" value="TreeGrafter"/>
</dbReference>
<dbReference type="GO" id="GO:0031490">
    <property type="term" value="F:chromatin DNA binding"/>
    <property type="evidence" value="ECO:0007669"/>
    <property type="project" value="TreeGrafter"/>
</dbReference>
<dbReference type="GO" id="GO:0008270">
    <property type="term" value="F:zinc ion binding"/>
    <property type="evidence" value="ECO:0007669"/>
    <property type="project" value="UniProtKB-KW"/>
</dbReference>
<protein>
    <recommendedName>
        <fullName evidence="15">Lysine-specific demethylase JMJ25</fullName>
    </recommendedName>
</protein>
<evidence type="ECO:0000259" key="11">
    <source>
        <dbReference type="PROSITE" id="PS51184"/>
    </source>
</evidence>
<dbReference type="GO" id="GO:0003712">
    <property type="term" value="F:transcription coregulator activity"/>
    <property type="evidence" value="ECO:0007669"/>
    <property type="project" value="TreeGrafter"/>
</dbReference>
<dbReference type="PANTHER" id="PTHR12549:SF42">
    <property type="entry name" value="LYSINE-SPECIFIC DEMETHYLASE JMJ28"/>
    <property type="match status" value="1"/>
</dbReference>
<keyword evidence="6" id="KW-0539">Nucleus</keyword>
<comment type="caution">
    <text evidence="8">Lacks conserved residue(s) required for the propagation of feature annotation.</text>
</comment>
<feature type="domain" description="JmjC" evidence="11">
    <location>
        <begin position="736"/>
        <end position="1065"/>
    </location>
</feature>
<feature type="compositionally biased region" description="Basic and acidic residues" evidence="9">
    <location>
        <begin position="882"/>
        <end position="893"/>
    </location>
</feature>
<dbReference type="PROSITE" id="PS50089">
    <property type="entry name" value="ZF_RING_2"/>
    <property type="match status" value="1"/>
</dbReference>
<dbReference type="InterPro" id="IPR018866">
    <property type="entry name" value="Znf-4CXXC_R1"/>
</dbReference>
<evidence type="ECO:0000259" key="12">
    <source>
        <dbReference type="PROSITE" id="PS51667"/>
    </source>
</evidence>
<evidence type="ECO:0000256" key="3">
    <source>
        <dbReference type="ARBA" id="ARBA00022723"/>
    </source>
</evidence>
<evidence type="ECO:0000256" key="9">
    <source>
        <dbReference type="SAM" id="MobiDB-lite"/>
    </source>
</evidence>
<dbReference type="InterPro" id="IPR001841">
    <property type="entry name" value="Znf_RING"/>
</dbReference>
<organism evidence="13 14">
    <name type="scientific">Populus tomentosa</name>
    <name type="common">Chinese white poplar</name>
    <dbReference type="NCBI Taxonomy" id="118781"/>
    <lineage>
        <taxon>Eukaryota</taxon>
        <taxon>Viridiplantae</taxon>
        <taxon>Streptophyta</taxon>
        <taxon>Embryophyta</taxon>
        <taxon>Tracheophyta</taxon>
        <taxon>Spermatophyta</taxon>
        <taxon>Magnoliopsida</taxon>
        <taxon>eudicotyledons</taxon>
        <taxon>Gunneridae</taxon>
        <taxon>Pentapetalae</taxon>
        <taxon>rosids</taxon>
        <taxon>fabids</taxon>
        <taxon>Malpighiales</taxon>
        <taxon>Salicaceae</taxon>
        <taxon>Saliceae</taxon>
        <taxon>Populus</taxon>
    </lineage>
</organism>
<dbReference type="InterPro" id="IPR003347">
    <property type="entry name" value="JmjC_dom"/>
</dbReference>
<keyword evidence="7" id="KW-0862">Zinc</keyword>
<keyword evidence="7" id="KW-0863">Zinc-finger</keyword>
<feature type="domain" description="RING-type" evidence="10">
    <location>
        <begin position="317"/>
        <end position="363"/>
    </location>
</feature>
<dbReference type="PROSITE" id="PS51184">
    <property type="entry name" value="JMJC"/>
    <property type="match status" value="1"/>
</dbReference>
<evidence type="ECO:0000313" key="13">
    <source>
        <dbReference type="EMBL" id="KAG6754783.1"/>
    </source>
</evidence>
<evidence type="ECO:0000256" key="4">
    <source>
        <dbReference type="ARBA" id="ARBA00023015"/>
    </source>
</evidence>
<dbReference type="GO" id="GO:0006357">
    <property type="term" value="P:regulation of transcription by RNA polymerase II"/>
    <property type="evidence" value="ECO:0007669"/>
    <property type="project" value="TreeGrafter"/>
</dbReference>
<evidence type="ECO:0000256" key="6">
    <source>
        <dbReference type="ARBA" id="ARBA00023242"/>
    </source>
</evidence>
<dbReference type="OrthoDB" id="1667110at2759"/>
<evidence type="ECO:0000256" key="7">
    <source>
        <dbReference type="PROSITE-ProRule" id="PRU00175"/>
    </source>
</evidence>
<dbReference type="SMART" id="SM00558">
    <property type="entry name" value="JmjC"/>
    <property type="match status" value="1"/>
</dbReference>
<feature type="region of interest" description="Disordered" evidence="9">
    <location>
        <begin position="126"/>
        <end position="158"/>
    </location>
</feature>
<dbReference type="EMBL" id="JAAWWB010000022">
    <property type="protein sequence ID" value="KAG6754783.1"/>
    <property type="molecule type" value="Genomic_DNA"/>
</dbReference>
<dbReference type="GO" id="GO:0032454">
    <property type="term" value="F:histone H3K9 demethylase activity"/>
    <property type="evidence" value="ECO:0007669"/>
    <property type="project" value="InterPro"/>
</dbReference>
<dbReference type="InterPro" id="IPR045109">
    <property type="entry name" value="LSDs-like"/>
</dbReference>
<dbReference type="GO" id="GO:0000118">
    <property type="term" value="C:histone deacetylase complex"/>
    <property type="evidence" value="ECO:0007669"/>
    <property type="project" value="TreeGrafter"/>
</dbReference>
<feature type="region of interest" description="Disordered" evidence="9">
    <location>
        <begin position="882"/>
        <end position="912"/>
    </location>
</feature>
<feature type="region of interest" description="Disordered" evidence="9">
    <location>
        <begin position="196"/>
        <end position="233"/>
    </location>
</feature>
<dbReference type="Proteomes" id="UP000886885">
    <property type="component" value="Chromosome 11D"/>
</dbReference>
<sequence length="1102" mass="124703">MRVHYLSSSLFLVTIIQDFPFFLSPNSPPLFFTINLLATLAPHNKSSLKKPFSVLLPSLSLIKIPTFCHFPEKHQDFPGKFPNISFLMEALPDHLRCKRTDGRQWRCNRRVMEDKKLCEIHHLQGRHRQYRRKVPENLKLQRKKSKKSATSSSNAETLIRVSSKEGKLGKFKKKGKKLKRGDLQLDLIRMVLQKEMEKRKSKKRKSFSEKVSVDNGDDNDNVNDCSESEEGEGEELMRNLPNGFMAISPAKSSGNGNVGCSSSHCDIKIGGDVFNGVSTARRCFRSKNVEPMPVGKLQVLPYKRDGVRLRKGKRKKCHWCRSSGSRTLIRCSSCRKEYYCLDCIKEQYLETQEEVRMECPVCRGTCSCKVCSAIQCRDIACKDLSKEKSEVDNVLHFHYLICMLLPILKQINQDQSIELEIEAKIKGQKPSEVQIQQAEVSCNKQCCCNNCKISIVDFHRSCPECSYNLCLSCCRDIFHGGVHGGVKTLLCKCPNGRKACIPGKQPSEMKSLCATKRSYGSKYLGSTFSPCRSAVDRNGGIPCPSRKFGGCGGSLLDLSCIFPLCWTKDLEVSAEELVGCYELPETLDVRSCCSLCVGMDCESNGIGQLQEAAAREDSGDNLLYYPTIMDVRSDNLEHFQKHWGRGQPVIVRNVLQSTSDLSWDPIVMFCNYLKNNAARSQNGQATDCSDWFEVEIGIRQMFMGSFKGLTNANIWHEKLKLKGLLSSYLFQEHFPVHYSHVLQALPLPEYMDPISGVLNIAADLGQETSKSDLGPCLYISYGSGENLSHADSVTKLRYNSYDVVNILAHATDVPVSTKQLNYIRKLMTKHKDQNKESGEAPLDEENIEVELHDMFREDMQVNKKVARVSWFSAARHETRASNLKDRDVFHDGDSGSGSGSGSGSDSDSHTDTDTEVSKFFFGPVKSSRSSDNLKFHGNHSETSNHFISESCGAQWDVFRKQDVPKLVEYLRRHSNEFTHTYGFQKHMVHPILDQNFFLDAYHKMRLKEEFKIEPWSFDQHIGEAVIVPAGCPYQIRNLKSCVSVVLDFLSPENVTECIQLMDELRQLPENHKAKVDSLEVKKMALHSISRAVRKIHELTRAE</sequence>
<keyword evidence="14" id="KW-1185">Reference proteome</keyword>
<keyword evidence="3" id="KW-0479">Metal-binding</keyword>
<gene>
    <name evidence="13" type="ORF">POTOM_040579</name>
</gene>
<comment type="caution">
    <text evidence="13">The sequence shown here is derived from an EMBL/GenBank/DDBJ whole genome shotgun (WGS) entry which is preliminary data.</text>
</comment>
<keyword evidence="5" id="KW-0804">Transcription</keyword>
<evidence type="ECO:0000313" key="14">
    <source>
        <dbReference type="Proteomes" id="UP000886885"/>
    </source>
</evidence>
<proteinExistence type="inferred from homology"/>
<evidence type="ECO:0000256" key="5">
    <source>
        <dbReference type="ARBA" id="ARBA00023163"/>
    </source>
</evidence>
<name>A0A8X7YKZ9_POPTO</name>
<dbReference type="PROSITE" id="PS51667">
    <property type="entry name" value="WRC"/>
    <property type="match status" value="1"/>
</dbReference>
<dbReference type="Pfam" id="PF08879">
    <property type="entry name" value="WRC"/>
    <property type="match status" value="1"/>
</dbReference>
<reference evidence="13" key="1">
    <citation type="journal article" date="2020" name="bioRxiv">
        <title>Hybrid origin of Populus tomentosa Carr. identified through genome sequencing and phylogenomic analysis.</title>
        <authorList>
            <person name="An X."/>
            <person name="Gao K."/>
            <person name="Chen Z."/>
            <person name="Li J."/>
            <person name="Yang X."/>
            <person name="Yang X."/>
            <person name="Zhou J."/>
            <person name="Guo T."/>
            <person name="Zhao T."/>
            <person name="Huang S."/>
            <person name="Miao D."/>
            <person name="Khan W.U."/>
            <person name="Rao P."/>
            <person name="Ye M."/>
            <person name="Lei B."/>
            <person name="Liao W."/>
            <person name="Wang J."/>
            <person name="Ji L."/>
            <person name="Li Y."/>
            <person name="Guo B."/>
            <person name="Mustafa N.S."/>
            <person name="Li S."/>
            <person name="Yun Q."/>
            <person name="Keller S.R."/>
            <person name="Mao J."/>
            <person name="Zhang R."/>
            <person name="Strauss S.H."/>
        </authorList>
    </citation>
    <scope>NUCLEOTIDE SEQUENCE</scope>
    <source>
        <strain evidence="13">GM15</strain>
        <tissue evidence="13">Leaf</tissue>
    </source>
</reference>